<dbReference type="EMBL" id="CAJNNV010012406">
    <property type="protein sequence ID" value="CAE8600742.1"/>
    <property type="molecule type" value="Genomic_DNA"/>
</dbReference>
<evidence type="ECO:0000256" key="10">
    <source>
        <dbReference type="ARBA" id="ARBA00023303"/>
    </source>
</evidence>
<dbReference type="InterPro" id="IPR047871">
    <property type="entry name" value="K_chnl_Slo-like"/>
</dbReference>
<dbReference type="InterPro" id="IPR013099">
    <property type="entry name" value="K_chnl_dom"/>
</dbReference>
<dbReference type="SUPFAM" id="SSF81324">
    <property type="entry name" value="Voltage-gated potassium channels"/>
    <property type="match status" value="1"/>
</dbReference>
<keyword evidence="8" id="KW-0406">Ion transport</keyword>
<dbReference type="Gene3D" id="3.40.50.720">
    <property type="entry name" value="NAD(P)-binding Rossmann-like Domain"/>
    <property type="match status" value="1"/>
</dbReference>
<evidence type="ECO:0000256" key="5">
    <source>
        <dbReference type="ARBA" id="ARBA00022826"/>
    </source>
</evidence>
<dbReference type="Pfam" id="PF22614">
    <property type="entry name" value="Slo-like_RCK"/>
    <property type="match status" value="1"/>
</dbReference>
<sequence length="601" mass="67013">MNSTESSLSNGTNASSTNAEAIALTAGAATWAVFDAHVQICLITLAAGLVLGQLLQNLRKLWYTKTLEAYMGKFYNNLRCSKVWNLLFVVCLTMMCFLHVMRFEGQAYAQPLEMLELFGALMYTLEMLVYWIFTTAKGSTSQLDFFASYMALGCIITVSTMYRWFAASDSRFSFGFFASVRLAGMWFSWLTRKGNSRLRPTDHYVRFAMQFVGGVFAASSMVKEVETLKGQRPNYLNAAQPPEESPSAQRQWSVGASLYYMCVNTSKTGFGDLLPRSSAGQVVAIIATLYCVYLVGGVLLKLMRGMEQAAGGCNASDYSPRFSQKHIVVTGSPSFQVLRDFLEEIYHKENIEATENLNVVILYLAGQRKVIEQLDIFLSNPSESRKATRIWAVEGSALKASDLTRVRYKSCVAAYLLPNMFGDDLEKEDIGNVIRALTMKKQCAYIRILALLMKAENKESLISVGLAEADVVCMDELTSGFLGKAAEVPGFLCLASILCRTSREQDVTDLAAAPRWGEDYSLGLVDSLMEMDLSSAYHNIPFAEVCIDVMRQSDSQAFLIGLSEEPMYPSDKTNYLLFPSRYHRPDFLQDRIIKGIFIAKD</sequence>
<evidence type="ECO:0000313" key="16">
    <source>
        <dbReference type="EMBL" id="CAE8600742.1"/>
    </source>
</evidence>
<gene>
    <name evidence="16" type="ORF">PGLA1383_LOCUS19050</name>
</gene>
<dbReference type="Pfam" id="PF07885">
    <property type="entry name" value="Ion_trans_2"/>
    <property type="match status" value="1"/>
</dbReference>
<keyword evidence="5" id="KW-0631">Potassium channel</keyword>
<feature type="domain" description="RCK N-terminal" evidence="15">
    <location>
        <begin position="324"/>
        <end position="449"/>
    </location>
</feature>
<feature type="transmembrane region" description="Helical" evidence="12">
    <location>
        <begin position="114"/>
        <end position="133"/>
    </location>
</feature>
<evidence type="ECO:0000256" key="3">
    <source>
        <dbReference type="ARBA" id="ARBA00022538"/>
    </source>
</evidence>
<dbReference type="Proteomes" id="UP000654075">
    <property type="component" value="Unassembled WGS sequence"/>
</dbReference>
<keyword evidence="4 12" id="KW-0812">Transmembrane</keyword>
<evidence type="ECO:0000259" key="14">
    <source>
        <dbReference type="Pfam" id="PF07885"/>
    </source>
</evidence>
<dbReference type="AlphaFoldDB" id="A0A813EK88"/>
<feature type="domain" description="Calcium-activated potassium channel BK alpha subunit" evidence="13">
    <location>
        <begin position="470"/>
        <end position="553"/>
    </location>
</feature>
<dbReference type="PANTHER" id="PTHR10027">
    <property type="entry name" value="CALCIUM-ACTIVATED POTASSIUM CHANNEL ALPHA CHAIN"/>
    <property type="match status" value="1"/>
</dbReference>
<feature type="non-terminal residue" evidence="16">
    <location>
        <position position="601"/>
    </location>
</feature>
<keyword evidence="17" id="KW-1185">Reference proteome</keyword>
<proteinExistence type="predicted"/>
<feature type="transmembrane region" description="Helical" evidence="12">
    <location>
        <begin position="36"/>
        <end position="55"/>
    </location>
</feature>
<dbReference type="InterPro" id="IPR003148">
    <property type="entry name" value="RCK_N"/>
</dbReference>
<evidence type="ECO:0000259" key="13">
    <source>
        <dbReference type="Pfam" id="PF03493"/>
    </source>
</evidence>
<comment type="subcellular location">
    <subcellularLocation>
        <location evidence="1">Membrane</location>
        <topology evidence="1">Multi-pass membrane protein</topology>
    </subcellularLocation>
</comment>
<feature type="transmembrane region" description="Helical" evidence="12">
    <location>
        <begin position="172"/>
        <end position="191"/>
    </location>
</feature>
<feature type="transmembrane region" description="Helical" evidence="12">
    <location>
        <begin position="145"/>
        <end position="166"/>
    </location>
</feature>
<dbReference type="GO" id="GO:0005267">
    <property type="term" value="F:potassium channel activity"/>
    <property type="evidence" value="ECO:0007669"/>
    <property type="project" value="UniProtKB-KW"/>
</dbReference>
<keyword evidence="3" id="KW-0633">Potassium transport</keyword>
<evidence type="ECO:0000313" key="17">
    <source>
        <dbReference type="Proteomes" id="UP000654075"/>
    </source>
</evidence>
<evidence type="ECO:0000256" key="1">
    <source>
        <dbReference type="ARBA" id="ARBA00004141"/>
    </source>
</evidence>
<evidence type="ECO:0000256" key="11">
    <source>
        <dbReference type="ARBA" id="ARBA00034430"/>
    </source>
</evidence>
<evidence type="ECO:0000256" key="7">
    <source>
        <dbReference type="ARBA" id="ARBA00022989"/>
    </source>
</evidence>
<dbReference type="GO" id="GO:0016020">
    <property type="term" value="C:membrane"/>
    <property type="evidence" value="ECO:0007669"/>
    <property type="project" value="UniProtKB-SubCell"/>
</dbReference>
<evidence type="ECO:0000256" key="4">
    <source>
        <dbReference type="ARBA" id="ARBA00022692"/>
    </source>
</evidence>
<keyword evidence="6" id="KW-0630">Potassium</keyword>
<feature type="transmembrane region" description="Helical" evidence="12">
    <location>
        <begin position="83"/>
        <end position="102"/>
    </location>
</feature>
<evidence type="ECO:0000256" key="8">
    <source>
        <dbReference type="ARBA" id="ARBA00023065"/>
    </source>
</evidence>
<dbReference type="Pfam" id="PF03493">
    <property type="entry name" value="BK_channel_a"/>
    <property type="match status" value="1"/>
</dbReference>
<feature type="domain" description="Potassium channel" evidence="14">
    <location>
        <begin position="250"/>
        <end position="304"/>
    </location>
</feature>
<keyword evidence="7 12" id="KW-1133">Transmembrane helix</keyword>
<evidence type="ECO:0000256" key="12">
    <source>
        <dbReference type="SAM" id="Phobius"/>
    </source>
</evidence>
<keyword evidence="10" id="KW-0407">Ion channel</keyword>
<reference evidence="16" key="1">
    <citation type="submission" date="2021-02" db="EMBL/GenBank/DDBJ databases">
        <authorList>
            <person name="Dougan E. K."/>
            <person name="Rhodes N."/>
            <person name="Thang M."/>
            <person name="Chan C."/>
        </authorList>
    </citation>
    <scope>NUCLEOTIDE SEQUENCE</scope>
</reference>
<name>A0A813EK88_POLGL</name>
<feature type="transmembrane region" description="Helical" evidence="12">
    <location>
        <begin position="279"/>
        <end position="300"/>
    </location>
</feature>
<organism evidence="16 17">
    <name type="scientific">Polarella glacialis</name>
    <name type="common">Dinoflagellate</name>
    <dbReference type="NCBI Taxonomy" id="89957"/>
    <lineage>
        <taxon>Eukaryota</taxon>
        <taxon>Sar</taxon>
        <taxon>Alveolata</taxon>
        <taxon>Dinophyceae</taxon>
        <taxon>Suessiales</taxon>
        <taxon>Suessiaceae</taxon>
        <taxon>Polarella</taxon>
    </lineage>
</organism>
<evidence type="ECO:0000256" key="6">
    <source>
        <dbReference type="ARBA" id="ARBA00022958"/>
    </source>
</evidence>
<keyword evidence="9 12" id="KW-0472">Membrane</keyword>
<comment type="catalytic activity">
    <reaction evidence="11">
        <text>K(+)(in) = K(+)(out)</text>
        <dbReference type="Rhea" id="RHEA:29463"/>
        <dbReference type="ChEBI" id="CHEBI:29103"/>
    </reaction>
</comment>
<evidence type="ECO:0000259" key="15">
    <source>
        <dbReference type="Pfam" id="PF22614"/>
    </source>
</evidence>
<dbReference type="Gene3D" id="1.10.287.70">
    <property type="match status" value="1"/>
</dbReference>
<keyword evidence="2" id="KW-0813">Transport</keyword>
<protein>
    <recommendedName>
        <fullName evidence="18">Potassium channel domain-containing protein</fullName>
    </recommendedName>
</protein>
<comment type="caution">
    <text evidence="16">The sequence shown here is derived from an EMBL/GenBank/DDBJ whole genome shotgun (WGS) entry which is preliminary data.</text>
</comment>
<feature type="non-terminal residue" evidence="16">
    <location>
        <position position="1"/>
    </location>
</feature>
<dbReference type="OrthoDB" id="10035564at2759"/>
<feature type="transmembrane region" description="Helical" evidence="12">
    <location>
        <begin position="203"/>
        <end position="222"/>
    </location>
</feature>
<dbReference type="PANTHER" id="PTHR10027:SF10">
    <property type="entry name" value="SLOWPOKE 2, ISOFORM D"/>
    <property type="match status" value="1"/>
</dbReference>
<dbReference type="InterPro" id="IPR003929">
    <property type="entry name" value="K_chnl_BK_asu"/>
</dbReference>
<accession>A0A813EK88</accession>
<evidence type="ECO:0008006" key="18">
    <source>
        <dbReference type="Google" id="ProtNLM"/>
    </source>
</evidence>
<evidence type="ECO:0000256" key="2">
    <source>
        <dbReference type="ARBA" id="ARBA00022448"/>
    </source>
</evidence>
<evidence type="ECO:0000256" key="9">
    <source>
        <dbReference type="ARBA" id="ARBA00023136"/>
    </source>
</evidence>